<dbReference type="EMBL" id="JBBKAJ010000032">
    <property type="protein sequence ID" value="MEJ8639912.1"/>
    <property type="molecule type" value="Genomic_DNA"/>
</dbReference>
<evidence type="ECO:0000313" key="1">
    <source>
        <dbReference type="EMBL" id="MEJ8639912.1"/>
    </source>
</evidence>
<proteinExistence type="predicted"/>
<gene>
    <name evidence="1" type="ORF">WKI67_42115</name>
</gene>
<dbReference type="Proteomes" id="UP001377168">
    <property type="component" value="Unassembled WGS sequence"/>
</dbReference>
<name>A0ACC6Q9W6_9ACTN</name>
<keyword evidence="2" id="KW-1185">Reference proteome</keyword>
<evidence type="ECO:0000313" key="2">
    <source>
        <dbReference type="Proteomes" id="UP001377168"/>
    </source>
</evidence>
<organism evidence="1 2">
    <name type="scientific">Streptomyces achmelvichensis</name>
    <dbReference type="NCBI Taxonomy" id="3134111"/>
    <lineage>
        <taxon>Bacteria</taxon>
        <taxon>Bacillati</taxon>
        <taxon>Actinomycetota</taxon>
        <taxon>Actinomycetes</taxon>
        <taxon>Kitasatosporales</taxon>
        <taxon>Streptomycetaceae</taxon>
        <taxon>Streptomyces</taxon>
    </lineage>
</organism>
<reference evidence="1" key="1">
    <citation type="submission" date="2024-03" db="EMBL/GenBank/DDBJ databases">
        <title>Novel Streptomyces species of biotechnological and ecological value are a feature of Machair soil.</title>
        <authorList>
            <person name="Prole J.R."/>
            <person name="Goodfellow M."/>
            <person name="Allenby N."/>
            <person name="Ward A.C."/>
        </authorList>
    </citation>
    <scope>NUCLEOTIDE SEQUENCE</scope>
    <source>
        <strain evidence="1">MS2.AVA.5</strain>
    </source>
</reference>
<accession>A0ACC6Q9W6</accession>
<protein>
    <submittedName>
        <fullName evidence="1">Uncharacterized protein</fullName>
    </submittedName>
</protein>
<sequence length="76" mass="7898">MKQCLQECYVAVIAGGGVGVGQSQRATVEEIPNQDLDHLDRLVESGSDLSDGEGHTAAVQQQSLALGTQLDCLVGS</sequence>
<comment type="caution">
    <text evidence="1">The sequence shown here is derived from an EMBL/GenBank/DDBJ whole genome shotgun (WGS) entry which is preliminary data.</text>
</comment>